<comment type="similarity">
    <text evidence="3">Belongs to the 3-hydroxybenzoate 6-hydroxylase family.</text>
</comment>
<evidence type="ECO:0000256" key="1">
    <source>
        <dbReference type="ARBA" id="ARBA00023002"/>
    </source>
</evidence>
<dbReference type="PRINTS" id="PR00420">
    <property type="entry name" value="RNGMNOXGNASE"/>
</dbReference>
<keyword evidence="1" id="KW-0560">Oxidoreductase</keyword>
<comment type="caution">
    <text evidence="5">The sequence shown here is derived from an EMBL/GenBank/DDBJ whole genome shotgun (WGS) entry which is preliminary data.</text>
</comment>
<dbReference type="Proteomes" id="UP000489600">
    <property type="component" value="Unassembled WGS sequence"/>
</dbReference>
<dbReference type="InterPro" id="IPR036188">
    <property type="entry name" value="FAD/NAD-bd_sf"/>
</dbReference>
<dbReference type="SUPFAM" id="SSF51905">
    <property type="entry name" value="FAD/NAD(P)-binding domain"/>
    <property type="match status" value="1"/>
</dbReference>
<sequence>MEEIGIVIVGGGIAGLATSLALHRKGIKSVVLERAERVRSEGAGIGTLTNGWKALDQLGVANRLRLTSGLIHKARTMLIENGKKREFVLNIEDEARCIRRNDLVEALADALPYGTIRLGSQIVSIEQDETTSFPVVHLSSGKTIKAKVLIGCDGANSIVSDYLRLRPKKAFACRAVRGFTNYPNGHGFPQELLRIKTGNVLVGRLGLNENHVFWFVVHMQDNHHNGEDQQSIANLTLKWVDKLSEDWKEMVKKCDVKSLTITHLRYRSPLEIMFGKFRRGTVTVAGDAMHVMGPFLGQGGSAALEDAVVLARCLARKMGPDHRDLLKDCSMKNIEDGIDEYVEERRMRLVGLSTQTYLTGRSLQTSSGVVRLMFIVLLVILFGRNQIGHTKYDCGRL</sequence>
<evidence type="ECO:0000256" key="2">
    <source>
        <dbReference type="ARBA" id="ARBA00023033"/>
    </source>
</evidence>
<dbReference type="InterPro" id="IPR044560">
    <property type="entry name" value="MOase"/>
</dbReference>
<feature type="domain" description="FAD-binding" evidence="4">
    <location>
        <begin position="6"/>
        <end position="318"/>
    </location>
</feature>
<dbReference type="InterPro" id="IPR002938">
    <property type="entry name" value="FAD-bd"/>
</dbReference>
<dbReference type="OrthoDB" id="47494at2759"/>
<dbReference type="Pfam" id="PF01494">
    <property type="entry name" value="FAD_binding_3"/>
    <property type="match status" value="1"/>
</dbReference>
<dbReference type="PANTHER" id="PTHR45934">
    <property type="entry name" value="FAD/NAD(P)-BINDING OXIDOREDUCTASE FAMILY PROTEIN"/>
    <property type="match status" value="1"/>
</dbReference>
<name>A0A565BI46_9BRAS</name>
<evidence type="ECO:0000256" key="3">
    <source>
        <dbReference type="ARBA" id="ARBA00024018"/>
    </source>
</evidence>
<evidence type="ECO:0000259" key="4">
    <source>
        <dbReference type="Pfam" id="PF01494"/>
    </source>
</evidence>
<keyword evidence="2" id="KW-0503">Monooxygenase</keyword>
<evidence type="ECO:0000313" key="5">
    <source>
        <dbReference type="EMBL" id="VVB00994.1"/>
    </source>
</evidence>
<reference evidence="5" key="1">
    <citation type="submission" date="2019-07" db="EMBL/GenBank/DDBJ databases">
        <authorList>
            <person name="Dittberner H."/>
        </authorList>
    </citation>
    <scope>NUCLEOTIDE SEQUENCE [LARGE SCALE GENOMIC DNA]</scope>
</reference>
<protein>
    <recommendedName>
        <fullName evidence="4">FAD-binding domain-containing protein</fullName>
    </recommendedName>
</protein>
<dbReference type="GO" id="GO:0071949">
    <property type="term" value="F:FAD binding"/>
    <property type="evidence" value="ECO:0007669"/>
    <property type="project" value="InterPro"/>
</dbReference>
<evidence type="ECO:0000313" key="6">
    <source>
        <dbReference type="Proteomes" id="UP000489600"/>
    </source>
</evidence>
<dbReference type="EMBL" id="CABITT030000004">
    <property type="protein sequence ID" value="VVB00994.1"/>
    <property type="molecule type" value="Genomic_DNA"/>
</dbReference>
<keyword evidence="6" id="KW-1185">Reference proteome</keyword>
<dbReference type="AlphaFoldDB" id="A0A565BI46"/>
<gene>
    <name evidence="5" type="ORF">ANE_LOCUS11438</name>
</gene>
<accession>A0A565BI46</accession>
<proteinExistence type="inferred from homology"/>
<dbReference type="GO" id="GO:0004497">
    <property type="term" value="F:monooxygenase activity"/>
    <property type="evidence" value="ECO:0007669"/>
    <property type="project" value="UniProtKB-KW"/>
</dbReference>
<organism evidence="5 6">
    <name type="scientific">Arabis nemorensis</name>
    <dbReference type="NCBI Taxonomy" id="586526"/>
    <lineage>
        <taxon>Eukaryota</taxon>
        <taxon>Viridiplantae</taxon>
        <taxon>Streptophyta</taxon>
        <taxon>Embryophyta</taxon>
        <taxon>Tracheophyta</taxon>
        <taxon>Spermatophyta</taxon>
        <taxon>Magnoliopsida</taxon>
        <taxon>eudicotyledons</taxon>
        <taxon>Gunneridae</taxon>
        <taxon>Pentapetalae</taxon>
        <taxon>rosids</taxon>
        <taxon>malvids</taxon>
        <taxon>Brassicales</taxon>
        <taxon>Brassicaceae</taxon>
        <taxon>Arabideae</taxon>
        <taxon>Arabis</taxon>
    </lineage>
</organism>
<dbReference type="PANTHER" id="PTHR45934:SF2">
    <property type="entry name" value="MONOOXYGENASE 1"/>
    <property type="match status" value="1"/>
</dbReference>
<dbReference type="Gene3D" id="3.50.50.60">
    <property type="entry name" value="FAD/NAD(P)-binding domain"/>
    <property type="match status" value="1"/>
</dbReference>